<feature type="compositionally biased region" description="Basic and acidic residues" evidence="1">
    <location>
        <begin position="119"/>
        <end position="137"/>
    </location>
</feature>
<dbReference type="PANTHER" id="PTHR33775:SF4">
    <property type="entry name" value="CHROMOSOME 4 OPEN READING FRAME 54"/>
    <property type="match status" value="1"/>
</dbReference>
<feature type="compositionally biased region" description="Basic and acidic residues" evidence="1">
    <location>
        <begin position="21"/>
        <end position="30"/>
    </location>
</feature>
<dbReference type="Proteomes" id="UP001228049">
    <property type="component" value="Unassembled WGS sequence"/>
</dbReference>
<evidence type="ECO:0000313" key="4">
    <source>
        <dbReference type="Proteomes" id="UP001228049"/>
    </source>
</evidence>
<organism evidence="3 4">
    <name type="scientific">Dissostichus eleginoides</name>
    <name type="common">Patagonian toothfish</name>
    <name type="synonym">Dissostichus amissus</name>
    <dbReference type="NCBI Taxonomy" id="100907"/>
    <lineage>
        <taxon>Eukaryota</taxon>
        <taxon>Metazoa</taxon>
        <taxon>Chordata</taxon>
        <taxon>Craniata</taxon>
        <taxon>Vertebrata</taxon>
        <taxon>Euteleostomi</taxon>
        <taxon>Actinopterygii</taxon>
        <taxon>Neopterygii</taxon>
        <taxon>Teleostei</taxon>
        <taxon>Neoteleostei</taxon>
        <taxon>Acanthomorphata</taxon>
        <taxon>Eupercaria</taxon>
        <taxon>Perciformes</taxon>
        <taxon>Notothenioidei</taxon>
        <taxon>Nototheniidae</taxon>
        <taxon>Dissostichus</taxon>
    </lineage>
</organism>
<sequence length="1390" mass="153563">MEAAEETLTYRDDTLLHRKLLPEDKHKDTTEQNSEVSNYVDLDMKPDGAKTVKVTFTGEGNQLSVIKCEHSKQGEHDDEGEIISDDLVGEKLEDPPVPEPVFGEPPMEIKLPTTDQESEDQRQAEPSECSEPVRSESDELQYTDMYLNSKTESDDGTSAGLSDQCGSDAVEDESHYITTHEIQLTELDHDVDYDLGRGTCWDFEDDNLVYSFVDYASFESDDSQEGVLILEGRSQPKVQSGAVVSTEQDDSDLCDSDKCASSDESVFKNHSGEANMGKIHLSIKTSSRAVNEPVFDNTKHFRDGSHLSLVSSGSRVGPFIPAPGRQHLASKLRRKDINEYSSGASSSISELDDADKEVRNLTAKSFRSLACPYFDAINLSTSSESSMSEYGLNNWSAYVDWNYGNVSRGRGRSVIAHKTSSSTLEMNKTVDSKRHGKSFTGMKAQQTNVYALNKRTASEQSSSSSKNIQLNDPVQRKQRGVMLNFRCNVNAPENTRRPKCSKKARSNEVTGTVLARSGCEIKYHHTESTNDTHKRAVFASSLLTNVLSKKMQFEQECKMERGELRDKHPALSPSFQIKDQDRMKERSNGRCFQRQASDSGSGCTVTSADDQSLDGSRPCSCEPLEKCNKPPDDSEKRHQGPVNALLGHSESSAFNLLRDETEPVNEVEPTPATDTQKGQDNSSMLTKLLFVPNCQLLSKEKDRTEDSSSRPPVKDPLAGQHKCEKEFITGNSGYGKEDNIKGGKTPEIKICLRSVKENKGCTLNIANLLTPKISFNTVNTFRAAGEAKCHIVSASDKIPNFTVRDIRDTKCKFQSPIYQVRDVRKLVKSSYRFVSLDHIESKCSTAAADRLEATKEPVKHVLPAPIVIKCQSVKTNVKQPAAEVSQTQAEENTPSHCTASRAPLVVSKHPDQIDNQQKIETKLTKQRQEKLACETAERRNEPKIPKQAALEKLKAAVKTMEQLYVFDRNEWKRKTQAPQTIRDSHVMSLIAREEHGAEELETITDRTPQSQEDKGALNIIHVPYDDETFKTQPQLNKTFSNKRVLHLGNKAQVSISSVRKPIPQSSALQTSSTMKSPKTPVAPFSVKIEPPKHGQVEQGKVKIIPTNPTVAPACSDSENYLTIPGLGYMNEIKLLNREHVSSVSQIKTEDRKTAEQKRSPLIMEYPTSSIYHYAATTGPQAQQQVLCFSPSVPTVSPTGEAFPQTQRKMLLDPTTGHYYLVDTPIQATTKRLFDPETGQYVDVPMSHSPVAPVSPVPLSLSPLALNPGAFAPTYMVYPGFIPSPTLTAQAVLPQSPFQPEYAGAEKVKFAKSPMPEMNPSGAESAYYSATGGASQVPLQLPVSLGYVTTRGSAASSDRKPVISITTQQGPRIIAPPSFDGTTMSFVVEHR</sequence>
<dbReference type="InterPro" id="IPR027838">
    <property type="entry name" value="DUF4585"/>
</dbReference>
<feature type="region of interest" description="Disordered" evidence="1">
    <location>
        <begin position="149"/>
        <end position="168"/>
    </location>
</feature>
<feature type="region of interest" description="Disordered" evidence="1">
    <location>
        <begin position="90"/>
        <end position="141"/>
    </location>
</feature>
<gene>
    <name evidence="3" type="ORF">KUDE01_030448</name>
</gene>
<evidence type="ECO:0000259" key="2">
    <source>
        <dbReference type="Pfam" id="PF15232"/>
    </source>
</evidence>
<accession>A0AAD9BR48</accession>
<feature type="domain" description="DUF4585" evidence="2">
    <location>
        <begin position="1202"/>
        <end position="1270"/>
    </location>
</feature>
<feature type="compositionally biased region" description="Polar residues" evidence="1">
    <location>
        <begin position="594"/>
        <end position="614"/>
    </location>
</feature>
<feature type="region of interest" description="Disordered" evidence="1">
    <location>
        <begin position="560"/>
        <end position="640"/>
    </location>
</feature>
<proteinExistence type="predicted"/>
<feature type="compositionally biased region" description="Basic and acidic residues" evidence="1">
    <location>
        <begin position="623"/>
        <end position="638"/>
    </location>
</feature>
<evidence type="ECO:0000256" key="1">
    <source>
        <dbReference type="SAM" id="MobiDB-lite"/>
    </source>
</evidence>
<evidence type="ECO:0000313" key="3">
    <source>
        <dbReference type="EMBL" id="KAK1886733.1"/>
    </source>
</evidence>
<reference evidence="3" key="1">
    <citation type="submission" date="2023-04" db="EMBL/GenBank/DDBJ databases">
        <title>Chromosome-level genome of Chaenocephalus aceratus.</title>
        <authorList>
            <person name="Park H."/>
        </authorList>
    </citation>
    <scope>NUCLEOTIDE SEQUENCE</scope>
    <source>
        <strain evidence="3">DE</strain>
        <tissue evidence="3">Muscle</tissue>
    </source>
</reference>
<dbReference type="PANTHER" id="PTHR33775">
    <property type="entry name" value="CARDIAC-ENRICHED FHL2-INTERACTING PROTEIN-RELATED"/>
    <property type="match status" value="1"/>
</dbReference>
<dbReference type="Pfam" id="PF15232">
    <property type="entry name" value="DUF4585"/>
    <property type="match status" value="1"/>
</dbReference>
<feature type="compositionally biased region" description="Basic and acidic residues" evidence="1">
    <location>
        <begin position="578"/>
        <end position="588"/>
    </location>
</feature>
<keyword evidence="4" id="KW-1185">Reference proteome</keyword>
<feature type="compositionally biased region" description="Polar residues" evidence="1">
    <location>
        <begin position="672"/>
        <end position="682"/>
    </location>
</feature>
<feature type="region of interest" description="Disordered" evidence="1">
    <location>
        <begin position="21"/>
        <end position="42"/>
    </location>
</feature>
<dbReference type="EMBL" id="JASDAP010000020">
    <property type="protein sequence ID" value="KAK1886733.1"/>
    <property type="molecule type" value="Genomic_DNA"/>
</dbReference>
<feature type="region of interest" description="Disordered" evidence="1">
    <location>
        <begin position="662"/>
        <end position="682"/>
    </location>
</feature>
<comment type="caution">
    <text evidence="3">The sequence shown here is derived from an EMBL/GenBank/DDBJ whole genome shotgun (WGS) entry which is preliminary data.</text>
</comment>
<dbReference type="InterPro" id="IPR052303">
    <property type="entry name" value="CEFIP"/>
</dbReference>
<protein>
    <recommendedName>
        <fullName evidence="2">DUF4585 domain-containing protein</fullName>
    </recommendedName>
</protein>
<feature type="compositionally biased region" description="Basic and acidic residues" evidence="1">
    <location>
        <begin position="560"/>
        <end position="569"/>
    </location>
</feature>
<name>A0AAD9BR48_DISEL</name>